<proteinExistence type="predicted"/>
<keyword evidence="1" id="KW-0812">Transmembrane</keyword>
<gene>
    <name evidence="2" type="ORF">LTR09_003448</name>
</gene>
<comment type="caution">
    <text evidence="2">The sequence shown here is derived from an EMBL/GenBank/DDBJ whole genome shotgun (WGS) entry which is preliminary data.</text>
</comment>
<name>A0AAJ0DJW2_9PEZI</name>
<feature type="transmembrane region" description="Helical" evidence="1">
    <location>
        <begin position="124"/>
        <end position="141"/>
    </location>
</feature>
<reference evidence="2" key="1">
    <citation type="submission" date="2023-04" db="EMBL/GenBank/DDBJ databases">
        <title>Black Yeasts Isolated from many extreme environments.</title>
        <authorList>
            <person name="Coleine C."/>
            <person name="Stajich J.E."/>
            <person name="Selbmann L."/>
        </authorList>
    </citation>
    <scope>NUCLEOTIDE SEQUENCE</scope>
    <source>
        <strain evidence="2">CCFEE 5312</strain>
    </source>
</reference>
<evidence type="ECO:0000313" key="2">
    <source>
        <dbReference type="EMBL" id="KAK3055528.1"/>
    </source>
</evidence>
<accession>A0AAJ0DJW2</accession>
<feature type="transmembrane region" description="Helical" evidence="1">
    <location>
        <begin position="50"/>
        <end position="67"/>
    </location>
</feature>
<sequence length="153" mass="16407">MASQTLFTPGRTLIALANLTYSIGAFLADWSVTHVLNPRWPPHAKFHNGQTMTLGVCLAAASIWCAFKPSISGSTEKLSAVEARRNVFEAAVVGSFYCGAGLCAILYPGTWWTDPEFGEGGEQRWLFSGIVAAMWVGYAIEMRSLGTGKGKGA</sequence>
<dbReference type="AlphaFoldDB" id="A0AAJ0DJW2"/>
<dbReference type="Proteomes" id="UP001271007">
    <property type="component" value="Unassembled WGS sequence"/>
</dbReference>
<feature type="transmembrane region" description="Helical" evidence="1">
    <location>
        <begin position="87"/>
        <end position="112"/>
    </location>
</feature>
<dbReference type="Pfam" id="PF20345">
    <property type="entry name" value="DUF6640"/>
    <property type="match status" value="1"/>
</dbReference>
<evidence type="ECO:0000256" key="1">
    <source>
        <dbReference type="SAM" id="Phobius"/>
    </source>
</evidence>
<protein>
    <submittedName>
        <fullName evidence="2">Uncharacterized protein</fullName>
    </submittedName>
</protein>
<dbReference type="EMBL" id="JAWDJX010000008">
    <property type="protein sequence ID" value="KAK3055528.1"/>
    <property type="molecule type" value="Genomic_DNA"/>
</dbReference>
<evidence type="ECO:0000313" key="3">
    <source>
        <dbReference type="Proteomes" id="UP001271007"/>
    </source>
</evidence>
<keyword evidence="1" id="KW-1133">Transmembrane helix</keyword>
<keyword evidence="1" id="KW-0472">Membrane</keyword>
<organism evidence="2 3">
    <name type="scientific">Extremus antarcticus</name>
    <dbReference type="NCBI Taxonomy" id="702011"/>
    <lineage>
        <taxon>Eukaryota</taxon>
        <taxon>Fungi</taxon>
        <taxon>Dikarya</taxon>
        <taxon>Ascomycota</taxon>
        <taxon>Pezizomycotina</taxon>
        <taxon>Dothideomycetes</taxon>
        <taxon>Dothideomycetidae</taxon>
        <taxon>Mycosphaerellales</taxon>
        <taxon>Extremaceae</taxon>
        <taxon>Extremus</taxon>
    </lineage>
</organism>
<feature type="transmembrane region" description="Helical" evidence="1">
    <location>
        <begin position="12"/>
        <end position="30"/>
    </location>
</feature>
<keyword evidence="3" id="KW-1185">Reference proteome</keyword>
<dbReference type="InterPro" id="IPR046580">
    <property type="entry name" value="DUF6640"/>
</dbReference>